<dbReference type="SUPFAM" id="SSF46689">
    <property type="entry name" value="Homeodomain-like"/>
    <property type="match status" value="1"/>
</dbReference>
<feature type="domain" description="HTH tetR-type" evidence="6">
    <location>
        <begin position="28"/>
        <end position="88"/>
    </location>
</feature>
<evidence type="ECO:0000256" key="5">
    <source>
        <dbReference type="PROSITE-ProRule" id="PRU00335"/>
    </source>
</evidence>
<keyword evidence="1" id="KW-0678">Repressor</keyword>
<dbReference type="InterPro" id="IPR023772">
    <property type="entry name" value="DNA-bd_HTH_TetR-type_CS"/>
</dbReference>
<reference evidence="7 8" key="1">
    <citation type="submission" date="2015-05" db="EMBL/GenBank/DDBJ databases">
        <title>Draft genome sequence of Lampropedia sp. CT6, isolated from the microbial mat of a hot water spring, located at Manikaran, India.</title>
        <authorList>
            <person name="Tripathi C."/>
            <person name="Rani P."/>
            <person name="Mahato N.K."/>
            <person name="Lal R."/>
        </authorList>
    </citation>
    <scope>NUCLEOTIDE SEQUENCE [LARGE SCALE GENOMIC DNA]</scope>
    <source>
        <strain evidence="7 8">CT6</strain>
    </source>
</reference>
<keyword evidence="8" id="KW-1185">Reference proteome</keyword>
<name>A0A0U1Q0G7_9BURK</name>
<dbReference type="Pfam" id="PF00440">
    <property type="entry name" value="TetR_N"/>
    <property type="match status" value="1"/>
</dbReference>
<dbReference type="PANTHER" id="PTHR30055:SF226">
    <property type="entry name" value="HTH-TYPE TRANSCRIPTIONAL REGULATOR PKSA"/>
    <property type="match status" value="1"/>
</dbReference>
<keyword evidence="3 5" id="KW-0238">DNA-binding</keyword>
<dbReference type="InterPro" id="IPR050109">
    <property type="entry name" value="HTH-type_TetR-like_transc_reg"/>
</dbReference>
<proteinExistence type="predicted"/>
<evidence type="ECO:0000313" key="8">
    <source>
        <dbReference type="Proteomes" id="UP000050580"/>
    </source>
</evidence>
<feature type="DNA-binding region" description="H-T-H motif" evidence="5">
    <location>
        <begin position="51"/>
        <end position="70"/>
    </location>
</feature>
<dbReference type="InterPro" id="IPR036271">
    <property type="entry name" value="Tet_transcr_reg_TetR-rel_C_sf"/>
</dbReference>
<gene>
    <name evidence="7" type="ORF">AAV94_06030</name>
</gene>
<dbReference type="EMBL" id="LBNQ01000021">
    <property type="protein sequence ID" value="KKW68253.1"/>
    <property type="molecule type" value="Genomic_DNA"/>
</dbReference>
<sequence length="240" mass="26514">MRSSSSLDSPTATPMDAPRRVRVRMAPQLRRQQILDAALEQFSVFGVAGATMEGIAQRVGLTKAGLYAHFAGKDEIFETLVRSFLFHPMQQDSWRWQEADSLEEAVDRFLERVYALVHDARMQAIFRLLIAESARVPDLILRWHQGFIASHARIRQEELNEGIDRGLIADNPVSRDFTVVAAPALLALVTCMTLGGDTAAAKLAQIKAAHRHMLLVVLDPAAADAMRRTCGPSNEAAEAN</sequence>
<keyword evidence="2" id="KW-0805">Transcription regulation</keyword>
<dbReference type="SUPFAM" id="SSF48498">
    <property type="entry name" value="Tetracyclin repressor-like, C-terminal domain"/>
    <property type="match status" value="1"/>
</dbReference>
<evidence type="ECO:0000256" key="1">
    <source>
        <dbReference type="ARBA" id="ARBA00022491"/>
    </source>
</evidence>
<evidence type="ECO:0000256" key="3">
    <source>
        <dbReference type="ARBA" id="ARBA00023125"/>
    </source>
</evidence>
<organism evidence="7 8">
    <name type="scientific">Lampropedia cohaerens</name>
    <dbReference type="NCBI Taxonomy" id="1610491"/>
    <lineage>
        <taxon>Bacteria</taxon>
        <taxon>Pseudomonadati</taxon>
        <taxon>Pseudomonadota</taxon>
        <taxon>Betaproteobacteria</taxon>
        <taxon>Burkholderiales</taxon>
        <taxon>Comamonadaceae</taxon>
        <taxon>Lampropedia</taxon>
    </lineage>
</organism>
<dbReference type="PRINTS" id="PR00455">
    <property type="entry name" value="HTHTETR"/>
</dbReference>
<keyword evidence="4" id="KW-0804">Transcription</keyword>
<dbReference type="PROSITE" id="PS50977">
    <property type="entry name" value="HTH_TETR_2"/>
    <property type="match status" value="1"/>
</dbReference>
<evidence type="ECO:0000256" key="2">
    <source>
        <dbReference type="ARBA" id="ARBA00023015"/>
    </source>
</evidence>
<dbReference type="PANTHER" id="PTHR30055">
    <property type="entry name" value="HTH-TYPE TRANSCRIPTIONAL REGULATOR RUTR"/>
    <property type="match status" value="1"/>
</dbReference>
<dbReference type="GO" id="GO:0003700">
    <property type="term" value="F:DNA-binding transcription factor activity"/>
    <property type="evidence" value="ECO:0007669"/>
    <property type="project" value="TreeGrafter"/>
</dbReference>
<dbReference type="GO" id="GO:0000976">
    <property type="term" value="F:transcription cis-regulatory region binding"/>
    <property type="evidence" value="ECO:0007669"/>
    <property type="project" value="TreeGrafter"/>
</dbReference>
<evidence type="ECO:0000313" key="7">
    <source>
        <dbReference type="EMBL" id="KKW68253.1"/>
    </source>
</evidence>
<dbReference type="InterPro" id="IPR001647">
    <property type="entry name" value="HTH_TetR"/>
</dbReference>
<dbReference type="AlphaFoldDB" id="A0A0U1Q0G7"/>
<dbReference type="InterPro" id="IPR009057">
    <property type="entry name" value="Homeodomain-like_sf"/>
</dbReference>
<protein>
    <recommendedName>
        <fullName evidence="6">HTH tetR-type domain-containing protein</fullName>
    </recommendedName>
</protein>
<accession>A0A0U1Q0G7</accession>
<evidence type="ECO:0000259" key="6">
    <source>
        <dbReference type="PROSITE" id="PS50977"/>
    </source>
</evidence>
<dbReference type="Proteomes" id="UP000050580">
    <property type="component" value="Unassembled WGS sequence"/>
</dbReference>
<evidence type="ECO:0000256" key="4">
    <source>
        <dbReference type="ARBA" id="ARBA00023163"/>
    </source>
</evidence>
<comment type="caution">
    <text evidence="7">The sequence shown here is derived from an EMBL/GenBank/DDBJ whole genome shotgun (WGS) entry which is preliminary data.</text>
</comment>
<dbReference type="PROSITE" id="PS01081">
    <property type="entry name" value="HTH_TETR_1"/>
    <property type="match status" value="1"/>
</dbReference>
<dbReference type="Gene3D" id="1.10.357.10">
    <property type="entry name" value="Tetracycline Repressor, domain 2"/>
    <property type="match status" value="1"/>
</dbReference>